<proteinExistence type="predicted"/>
<feature type="region of interest" description="Disordered" evidence="1">
    <location>
        <begin position="158"/>
        <end position="209"/>
    </location>
</feature>
<sequence>MCCFYRASQGQWARRGTPGPPGYKGSQDCKAAKVTRVKGGLPGSQDRRETWEPEACLDFLVPTEFPDILAKAGPEDRLATTAATGPWVTQATRDPAALAASSAPLGKLECPDWSVSRGLPAAQGPWDRWVRLELQEEQPAPRKPHLCDRLGTLAVATSPPAPITSDTASSCGWSSLGLLPPPPGSPLSGSLEQAGNGPAPREADVGRGG</sequence>
<dbReference type="AlphaFoldDB" id="A0AB34GVM7"/>
<dbReference type="EMBL" id="JAIQCJ010002088">
    <property type="protein sequence ID" value="KAJ8783313.1"/>
    <property type="molecule type" value="Genomic_DNA"/>
</dbReference>
<gene>
    <name evidence="2" type="ORF">J1605_009396</name>
</gene>
<organism evidence="2 3">
    <name type="scientific">Eschrichtius robustus</name>
    <name type="common">California gray whale</name>
    <name type="synonym">Eschrichtius gibbosus</name>
    <dbReference type="NCBI Taxonomy" id="9764"/>
    <lineage>
        <taxon>Eukaryota</taxon>
        <taxon>Metazoa</taxon>
        <taxon>Chordata</taxon>
        <taxon>Craniata</taxon>
        <taxon>Vertebrata</taxon>
        <taxon>Euteleostomi</taxon>
        <taxon>Mammalia</taxon>
        <taxon>Eutheria</taxon>
        <taxon>Laurasiatheria</taxon>
        <taxon>Artiodactyla</taxon>
        <taxon>Whippomorpha</taxon>
        <taxon>Cetacea</taxon>
        <taxon>Mysticeti</taxon>
        <taxon>Eschrichtiidae</taxon>
        <taxon>Eschrichtius</taxon>
    </lineage>
</organism>
<accession>A0AB34GVM7</accession>
<protein>
    <submittedName>
        <fullName evidence="2">Uncharacterized protein</fullName>
    </submittedName>
</protein>
<dbReference type="Proteomes" id="UP001159641">
    <property type="component" value="Unassembled WGS sequence"/>
</dbReference>
<keyword evidence="3" id="KW-1185">Reference proteome</keyword>
<name>A0AB34GVM7_ESCRO</name>
<evidence type="ECO:0000313" key="3">
    <source>
        <dbReference type="Proteomes" id="UP001159641"/>
    </source>
</evidence>
<evidence type="ECO:0000256" key="1">
    <source>
        <dbReference type="SAM" id="MobiDB-lite"/>
    </source>
</evidence>
<evidence type="ECO:0000313" key="2">
    <source>
        <dbReference type="EMBL" id="KAJ8783313.1"/>
    </source>
</evidence>
<feature type="compositionally biased region" description="Polar residues" evidence="1">
    <location>
        <begin position="164"/>
        <end position="173"/>
    </location>
</feature>
<reference evidence="2 3" key="1">
    <citation type="submission" date="2022-11" db="EMBL/GenBank/DDBJ databases">
        <title>Whole genome sequence of Eschrichtius robustus ER-17-0199.</title>
        <authorList>
            <person name="Bruniche-Olsen A."/>
            <person name="Black A.N."/>
            <person name="Fields C.J."/>
            <person name="Walden K."/>
            <person name="Dewoody J.A."/>
        </authorList>
    </citation>
    <scope>NUCLEOTIDE SEQUENCE [LARGE SCALE GENOMIC DNA]</scope>
    <source>
        <strain evidence="2">ER-17-0199</strain>
        <tissue evidence="2">Blubber</tissue>
    </source>
</reference>
<comment type="caution">
    <text evidence="2">The sequence shown here is derived from an EMBL/GenBank/DDBJ whole genome shotgun (WGS) entry which is preliminary data.</text>
</comment>